<dbReference type="CDD" id="cd00609">
    <property type="entry name" value="AAT_like"/>
    <property type="match status" value="1"/>
</dbReference>
<evidence type="ECO:0000256" key="5">
    <source>
        <dbReference type="ARBA" id="ARBA00022898"/>
    </source>
</evidence>
<dbReference type="InterPro" id="IPR004838">
    <property type="entry name" value="NHTrfase_class1_PyrdxlP-BS"/>
</dbReference>
<dbReference type="InterPro" id="IPR050596">
    <property type="entry name" value="AspAT/PAT-like"/>
</dbReference>
<dbReference type="GO" id="GO:0006520">
    <property type="term" value="P:amino acid metabolic process"/>
    <property type="evidence" value="ECO:0007669"/>
    <property type="project" value="InterPro"/>
</dbReference>
<evidence type="ECO:0000256" key="4">
    <source>
        <dbReference type="ARBA" id="ARBA00022679"/>
    </source>
</evidence>
<dbReference type="STRING" id="1858805.M5FT35"/>
<keyword evidence="3" id="KW-0032">Aminotransferase</keyword>
<organism evidence="7 8">
    <name type="scientific">Dacryopinax primogenitus (strain DJM 731)</name>
    <name type="common">Brown rot fungus</name>
    <dbReference type="NCBI Taxonomy" id="1858805"/>
    <lineage>
        <taxon>Eukaryota</taxon>
        <taxon>Fungi</taxon>
        <taxon>Dikarya</taxon>
        <taxon>Basidiomycota</taxon>
        <taxon>Agaricomycotina</taxon>
        <taxon>Dacrymycetes</taxon>
        <taxon>Dacrymycetales</taxon>
        <taxon>Dacrymycetaceae</taxon>
        <taxon>Dacryopinax</taxon>
    </lineage>
</organism>
<dbReference type="AlphaFoldDB" id="M5FT35"/>
<dbReference type="HOGENOM" id="CLU_017584_4_1_1"/>
<dbReference type="EMBL" id="JH795866">
    <property type="protein sequence ID" value="EJU00716.1"/>
    <property type="molecule type" value="Genomic_DNA"/>
</dbReference>
<evidence type="ECO:0000259" key="6">
    <source>
        <dbReference type="Pfam" id="PF00155"/>
    </source>
</evidence>
<dbReference type="OrthoDB" id="7042322at2759"/>
<comment type="cofactor">
    <cofactor evidence="1">
        <name>pyridoxal 5'-phosphate</name>
        <dbReference type="ChEBI" id="CHEBI:597326"/>
    </cofactor>
</comment>
<proteinExistence type="inferred from homology"/>
<name>M5FT35_DACPD</name>
<evidence type="ECO:0000256" key="3">
    <source>
        <dbReference type="ARBA" id="ARBA00022576"/>
    </source>
</evidence>
<evidence type="ECO:0000256" key="1">
    <source>
        <dbReference type="ARBA" id="ARBA00001933"/>
    </source>
</evidence>
<dbReference type="GeneID" id="63690928"/>
<dbReference type="PANTHER" id="PTHR46383:SF1">
    <property type="entry name" value="ASPARTATE AMINOTRANSFERASE"/>
    <property type="match status" value="1"/>
</dbReference>
<dbReference type="OMA" id="TPWYFNH"/>
<dbReference type="PROSITE" id="PS00105">
    <property type="entry name" value="AA_TRANSFER_CLASS_1"/>
    <property type="match status" value="1"/>
</dbReference>
<dbReference type="InterPro" id="IPR004839">
    <property type="entry name" value="Aminotransferase_I/II_large"/>
</dbReference>
<dbReference type="GO" id="GO:0008483">
    <property type="term" value="F:transaminase activity"/>
    <property type="evidence" value="ECO:0007669"/>
    <property type="project" value="UniProtKB-KW"/>
</dbReference>
<dbReference type="GO" id="GO:0030170">
    <property type="term" value="F:pyridoxal phosphate binding"/>
    <property type="evidence" value="ECO:0007669"/>
    <property type="project" value="InterPro"/>
</dbReference>
<keyword evidence="8" id="KW-1185">Reference proteome</keyword>
<accession>M5FT35</accession>
<dbReference type="InterPro" id="IPR015421">
    <property type="entry name" value="PyrdxlP-dep_Trfase_major"/>
</dbReference>
<evidence type="ECO:0000313" key="8">
    <source>
        <dbReference type="Proteomes" id="UP000030653"/>
    </source>
</evidence>
<dbReference type="SUPFAM" id="SSF53383">
    <property type="entry name" value="PLP-dependent transferases"/>
    <property type="match status" value="1"/>
</dbReference>
<comment type="similarity">
    <text evidence="2">Belongs to the class-I pyridoxal-phosphate-dependent aminotransferase family.</text>
</comment>
<dbReference type="RefSeq" id="XP_040627613.1">
    <property type="nucleotide sequence ID" value="XM_040775866.1"/>
</dbReference>
<reference evidence="7 8" key="1">
    <citation type="journal article" date="2012" name="Science">
        <title>The Paleozoic origin of enzymatic lignin decomposition reconstructed from 31 fungal genomes.</title>
        <authorList>
            <person name="Floudas D."/>
            <person name="Binder M."/>
            <person name="Riley R."/>
            <person name="Barry K."/>
            <person name="Blanchette R.A."/>
            <person name="Henrissat B."/>
            <person name="Martinez A.T."/>
            <person name="Otillar R."/>
            <person name="Spatafora J.W."/>
            <person name="Yadav J.S."/>
            <person name="Aerts A."/>
            <person name="Benoit I."/>
            <person name="Boyd A."/>
            <person name="Carlson A."/>
            <person name="Copeland A."/>
            <person name="Coutinho P.M."/>
            <person name="de Vries R.P."/>
            <person name="Ferreira P."/>
            <person name="Findley K."/>
            <person name="Foster B."/>
            <person name="Gaskell J."/>
            <person name="Glotzer D."/>
            <person name="Gorecki P."/>
            <person name="Heitman J."/>
            <person name="Hesse C."/>
            <person name="Hori C."/>
            <person name="Igarashi K."/>
            <person name="Jurgens J.A."/>
            <person name="Kallen N."/>
            <person name="Kersten P."/>
            <person name="Kohler A."/>
            <person name="Kuees U."/>
            <person name="Kumar T.K.A."/>
            <person name="Kuo A."/>
            <person name="LaButti K."/>
            <person name="Larrondo L.F."/>
            <person name="Lindquist E."/>
            <person name="Ling A."/>
            <person name="Lombard V."/>
            <person name="Lucas S."/>
            <person name="Lundell T."/>
            <person name="Martin R."/>
            <person name="McLaughlin D.J."/>
            <person name="Morgenstern I."/>
            <person name="Morin E."/>
            <person name="Murat C."/>
            <person name="Nagy L.G."/>
            <person name="Nolan M."/>
            <person name="Ohm R.A."/>
            <person name="Patyshakuliyeva A."/>
            <person name="Rokas A."/>
            <person name="Ruiz-Duenas F.J."/>
            <person name="Sabat G."/>
            <person name="Salamov A."/>
            <person name="Samejima M."/>
            <person name="Schmutz J."/>
            <person name="Slot J.C."/>
            <person name="St John F."/>
            <person name="Stenlid J."/>
            <person name="Sun H."/>
            <person name="Sun S."/>
            <person name="Syed K."/>
            <person name="Tsang A."/>
            <person name="Wiebenga A."/>
            <person name="Young D."/>
            <person name="Pisabarro A."/>
            <person name="Eastwood D.C."/>
            <person name="Martin F."/>
            <person name="Cullen D."/>
            <person name="Grigoriev I.V."/>
            <person name="Hibbett D.S."/>
        </authorList>
    </citation>
    <scope>NUCLEOTIDE SEQUENCE [LARGE SCALE GENOMIC DNA]</scope>
    <source>
        <strain evidence="7 8">DJM-731 SS1</strain>
    </source>
</reference>
<feature type="domain" description="Aminotransferase class I/classII large" evidence="6">
    <location>
        <begin position="11"/>
        <end position="338"/>
    </location>
</feature>
<dbReference type="Pfam" id="PF00155">
    <property type="entry name" value="Aminotran_1_2"/>
    <property type="match status" value="1"/>
</dbReference>
<protein>
    <submittedName>
        <fullName evidence="7">PLP-dependent transferase</fullName>
    </submittedName>
</protein>
<evidence type="ECO:0000256" key="2">
    <source>
        <dbReference type="ARBA" id="ARBA00007441"/>
    </source>
</evidence>
<evidence type="ECO:0000313" key="7">
    <source>
        <dbReference type="EMBL" id="EJU00716.1"/>
    </source>
</evidence>
<dbReference type="Gene3D" id="3.40.640.10">
    <property type="entry name" value="Type I PLP-dependent aspartate aminotransferase-like (Major domain)"/>
    <property type="match status" value="1"/>
</dbReference>
<dbReference type="InterPro" id="IPR015424">
    <property type="entry name" value="PyrdxlP-dep_Trfase"/>
</dbReference>
<keyword evidence="4 7" id="KW-0808">Transferase</keyword>
<gene>
    <name evidence="7" type="ORF">DACRYDRAFT_68219</name>
</gene>
<dbReference type="Proteomes" id="UP000030653">
    <property type="component" value="Unassembled WGS sequence"/>
</dbReference>
<keyword evidence="5" id="KW-0663">Pyridoxal phosphate</keyword>
<dbReference type="PANTHER" id="PTHR46383">
    <property type="entry name" value="ASPARTATE AMINOTRANSFERASE"/>
    <property type="match status" value="1"/>
</dbReference>
<sequence length="355" mass="39585">MQRTYGPGADLRVEDLAISAGANLAFVSVVMSVCDPGEEVIIPVPWYFNQEQVLMMRGVRPVALRTRPEDGFVPQAKEAEKLVTQRTKAIALVSPNNPTGAIYPPALLARFALLCARHNIALILDETYRDFCPSSPHALFSQSLVPTLSESDASELRQELTKEEIEIASRWDWRKNLISLYSFSKSYAVPGHRLGAVVCGAELMQQVEKVLDCLQICPPRAIQLALAEQIPVLEPFVQEQAHTLAHRHAVLKSSLPSSWKLAAQGGFFAYLRHPFPSHSSYSVSQRLALELGVATLPGRFFQPEEGAEFWGSRERAREEDRWVRVGVANVDEDGVRGVGERLERAVSEWGWEVEK</sequence>